<keyword evidence="3" id="KW-1185">Reference proteome</keyword>
<gene>
    <name evidence="2" type="ORF">E2C01_057100</name>
</gene>
<organism evidence="2 3">
    <name type="scientific">Portunus trituberculatus</name>
    <name type="common">Swimming crab</name>
    <name type="synonym">Neptunus trituberculatus</name>
    <dbReference type="NCBI Taxonomy" id="210409"/>
    <lineage>
        <taxon>Eukaryota</taxon>
        <taxon>Metazoa</taxon>
        <taxon>Ecdysozoa</taxon>
        <taxon>Arthropoda</taxon>
        <taxon>Crustacea</taxon>
        <taxon>Multicrustacea</taxon>
        <taxon>Malacostraca</taxon>
        <taxon>Eumalacostraca</taxon>
        <taxon>Eucarida</taxon>
        <taxon>Decapoda</taxon>
        <taxon>Pleocyemata</taxon>
        <taxon>Brachyura</taxon>
        <taxon>Eubrachyura</taxon>
        <taxon>Portunoidea</taxon>
        <taxon>Portunidae</taxon>
        <taxon>Portuninae</taxon>
        <taxon>Portunus</taxon>
    </lineage>
</organism>
<feature type="region of interest" description="Disordered" evidence="1">
    <location>
        <begin position="162"/>
        <end position="184"/>
    </location>
</feature>
<proteinExistence type="predicted"/>
<dbReference type="OrthoDB" id="6159439at2759"/>
<sequence>MERGCRGEPQWCEVMERDGRAGGRRVYFCRFSPTTMIRETVKGLQETTPPPLSSSPHVARLAAPPSAWPLGTSSRAARLATPPCTPPPAPTWPPLLPRPRLPLPDPHASKPFATILLCLSLLLCHAGARLRAVVVWDSGSVVTVVTVEKCILSAIAKVGEPPRTTGGPDGGVSASAPFLRPPPSTSSCARLQTMTMTTPPYAQPLGYQQAPQYNTPGYGFPPMYQGSYGYHMGPYAPVQCPSPPRDGTCLHA</sequence>
<comment type="caution">
    <text evidence="2">The sequence shown here is derived from an EMBL/GenBank/DDBJ whole genome shotgun (WGS) entry which is preliminary data.</text>
</comment>
<evidence type="ECO:0000256" key="1">
    <source>
        <dbReference type="SAM" id="MobiDB-lite"/>
    </source>
</evidence>
<accession>A0A5B7H1F2</accession>
<evidence type="ECO:0000313" key="3">
    <source>
        <dbReference type="Proteomes" id="UP000324222"/>
    </source>
</evidence>
<name>A0A5B7H1F2_PORTR</name>
<reference evidence="2 3" key="1">
    <citation type="submission" date="2019-05" db="EMBL/GenBank/DDBJ databases">
        <title>Another draft genome of Portunus trituberculatus and its Hox gene families provides insights of decapod evolution.</title>
        <authorList>
            <person name="Jeong J.-H."/>
            <person name="Song I."/>
            <person name="Kim S."/>
            <person name="Choi T."/>
            <person name="Kim D."/>
            <person name="Ryu S."/>
            <person name="Kim W."/>
        </authorList>
    </citation>
    <scope>NUCLEOTIDE SEQUENCE [LARGE SCALE GENOMIC DNA]</scope>
    <source>
        <tissue evidence="2">Muscle</tissue>
    </source>
</reference>
<dbReference type="AlphaFoldDB" id="A0A5B7H1F2"/>
<protein>
    <submittedName>
        <fullName evidence="2">Uncharacterized protein</fullName>
    </submittedName>
</protein>
<dbReference type="EMBL" id="VSRR010020320">
    <property type="protein sequence ID" value="MPC63008.1"/>
    <property type="molecule type" value="Genomic_DNA"/>
</dbReference>
<dbReference type="Proteomes" id="UP000324222">
    <property type="component" value="Unassembled WGS sequence"/>
</dbReference>
<evidence type="ECO:0000313" key="2">
    <source>
        <dbReference type="EMBL" id="MPC63008.1"/>
    </source>
</evidence>